<feature type="chain" id="PRO_5045365497" evidence="1">
    <location>
        <begin position="20"/>
        <end position="180"/>
    </location>
</feature>
<proteinExistence type="predicted"/>
<dbReference type="Gene3D" id="3.40.50.1240">
    <property type="entry name" value="Phosphoglycerate mutase-like"/>
    <property type="match status" value="1"/>
</dbReference>
<keyword evidence="3" id="KW-1185">Reference proteome</keyword>
<dbReference type="SUPFAM" id="SSF53254">
    <property type="entry name" value="Phosphoglycerate mutase-like"/>
    <property type="match status" value="1"/>
</dbReference>
<dbReference type="PROSITE" id="PS51257">
    <property type="entry name" value="PROKAR_LIPOPROTEIN"/>
    <property type="match status" value="1"/>
</dbReference>
<comment type="caution">
    <text evidence="2">The sequence shown here is derived from an EMBL/GenBank/DDBJ whole genome shotgun (WGS) entry which is preliminary data.</text>
</comment>
<organism evidence="2 3">
    <name type="scientific">Salegentibacter maritimus</name>
    <dbReference type="NCBI Taxonomy" id="2794347"/>
    <lineage>
        <taxon>Bacteria</taxon>
        <taxon>Pseudomonadati</taxon>
        <taxon>Bacteroidota</taxon>
        <taxon>Flavobacteriia</taxon>
        <taxon>Flavobacteriales</taxon>
        <taxon>Flavobacteriaceae</taxon>
        <taxon>Salegentibacter</taxon>
    </lineage>
</organism>
<feature type="signal peptide" evidence="1">
    <location>
        <begin position="1"/>
        <end position="19"/>
    </location>
</feature>
<dbReference type="InterPro" id="IPR013078">
    <property type="entry name" value="His_Pase_superF_clade-1"/>
</dbReference>
<dbReference type="InterPro" id="IPR029033">
    <property type="entry name" value="His_PPase_superfam"/>
</dbReference>
<dbReference type="EMBL" id="JAEHNY010000006">
    <property type="protein sequence ID" value="MBI6119912.1"/>
    <property type="molecule type" value="Genomic_DNA"/>
</dbReference>
<evidence type="ECO:0000313" key="2">
    <source>
        <dbReference type="EMBL" id="MBI6119912.1"/>
    </source>
</evidence>
<dbReference type="CDD" id="cd07067">
    <property type="entry name" value="HP_PGM_like"/>
    <property type="match status" value="1"/>
</dbReference>
<protein>
    <submittedName>
        <fullName evidence="2">Histidine phosphatase family protein</fullName>
    </submittedName>
</protein>
<dbReference type="Pfam" id="PF00300">
    <property type="entry name" value="His_Phos_1"/>
    <property type="match status" value="1"/>
</dbReference>
<evidence type="ECO:0000256" key="1">
    <source>
        <dbReference type="SAM" id="SignalP"/>
    </source>
</evidence>
<keyword evidence="1" id="KW-0732">Signal</keyword>
<gene>
    <name evidence="2" type="ORF">I6U50_07745</name>
</gene>
<reference evidence="2 3" key="1">
    <citation type="submission" date="2020-12" db="EMBL/GenBank/DDBJ databases">
        <title>Salegentibacter orientalis sp. nov., isolated from costal sediment.</title>
        <authorList>
            <person name="Lian F.-B."/>
        </authorList>
    </citation>
    <scope>NUCLEOTIDE SEQUENCE [LARGE SCALE GENOMIC DNA]</scope>
    <source>
        <strain evidence="2 3">F60176</strain>
    </source>
</reference>
<evidence type="ECO:0000313" key="3">
    <source>
        <dbReference type="Proteomes" id="UP000635665"/>
    </source>
</evidence>
<dbReference type="RefSeq" id="WP_198638430.1">
    <property type="nucleotide sequence ID" value="NZ_JAEHNY010000006.1"/>
</dbReference>
<accession>A0ABS0TFY1</accession>
<name>A0ABS0TFY1_9FLAO</name>
<sequence length="180" mass="20975">MKPYFLILSLLFFSSCNFGDEETSEIMDNTVDPSEKITTYYFIRHTEKDTTNAANKDPELTEAGIKRTKNWVNTFKDIDFDLIYSSDYKRTLNTAKPIAESKNIDVKFYDTQKLNDRDFQKQTKNKTVLVVGHSNLNPEWVNYILGKKKYQQLDESVYGSLFIVTIHPNGERTVQVLYID</sequence>
<dbReference type="Proteomes" id="UP000635665">
    <property type="component" value="Unassembled WGS sequence"/>
</dbReference>